<protein>
    <submittedName>
        <fullName evidence="1">Mcrbc 5-methylcytosine restriction system component</fullName>
    </submittedName>
</protein>
<sequence>MALLMQTAILFEYEERRFEVSETDRIDDRTLYLTEKTLQDLERLNSGGFFDIGRTTIRAKNYVGIIRVGGISLQVLPKIMRSANIREHQALSASNLLQMLSSSGIIPFTHPRAAFLDIHRIDLFEIFIRLFADELQHLVHHTQSREYIRKSDNLRFVKGKITINQYSNPARMHVIPCTYHDFSIDTLLNRTLKFTCHLMSRSVSDHQTIRKLRSITNILDQVTLTPITVSDVDRISFTRLNRVFEPFIRICRLFLHHSTLTLQVSHIESFSLMIPMEKLFEAFIASTLKQDPVYFFGQGFNIQGQKPIGYLAKDETDRNVFLMRPDIIIKGGDRPIIIDTKYKILKPEEAKYGVSQSDMYQMYAYAMYTNASSCMLLYPDILVTQKRDFTFKTSNQGNIHLMIRSIPLSCNLSDPKGWNDFREDLSAIMRPLATIAEKIHREAPEQGVVNG</sequence>
<dbReference type="AlphaFoldDB" id="A0A0W8F5Q5"/>
<accession>A0A0W8F5Q5</accession>
<dbReference type="Pfam" id="PF10117">
    <property type="entry name" value="McrBC"/>
    <property type="match status" value="1"/>
</dbReference>
<organism evidence="1">
    <name type="scientific">hydrocarbon metagenome</name>
    <dbReference type="NCBI Taxonomy" id="938273"/>
    <lineage>
        <taxon>unclassified sequences</taxon>
        <taxon>metagenomes</taxon>
        <taxon>ecological metagenomes</taxon>
    </lineage>
</organism>
<dbReference type="PANTHER" id="PTHR38733:SF1">
    <property type="entry name" value="TYPE IV METHYL-DIRECTED RESTRICTION ENZYME ECOKMCRBC"/>
    <property type="match status" value="1"/>
</dbReference>
<proteinExistence type="predicted"/>
<dbReference type="EMBL" id="LNQE01001536">
    <property type="protein sequence ID" value="KUG15731.1"/>
    <property type="molecule type" value="Genomic_DNA"/>
</dbReference>
<dbReference type="PANTHER" id="PTHR38733">
    <property type="entry name" value="PROTEIN MCRC"/>
    <property type="match status" value="1"/>
</dbReference>
<evidence type="ECO:0000313" key="1">
    <source>
        <dbReference type="EMBL" id="KUG15731.1"/>
    </source>
</evidence>
<gene>
    <name evidence="1" type="ORF">ASZ90_014598</name>
</gene>
<name>A0A0W8F5Q5_9ZZZZ</name>
<dbReference type="InterPro" id="IPR019292">
    <property type="entry name" value="McrC"/>
</dbReference>
<comment type="caution">
    <text evidence="1">The sequence shown here is derived from an EMBL/GenBank/DDBJ whole genome shotgun (WGS) entry which is preliminary data.</text>
</comment>
<reference evidence="1" key="1">
    <citation type="journal article" date="2015" name="Proc. Natl. Acad. Sci. U.S.A.">
        <title>Networks of energetic and metabolic interactions define dynamics in microbial communities.</title>
        <authorList>
            <person name="Embree M."/>
            <person name="Liu J.K."/>
            <person name="Al-Bassam M.M."/>
            <person name="Zengler K."/>
        </authorList>
    </citation>
    <scope>NUCLEOTIDE SEQUENCE</scope>
</reference>